<evidence type="ECO:0000313" key="2">
    <source>
        <dbReference type="Proteomes" id="UP000005273"/>
    </source>
</evidence>
<dbReference type="RefSeq" id="WP_009201242.1">
    <property type="nucleotide sequence ID" value="NZ_ACJX03000001.1"/>
</dbReference>
<accession>A0A0T5XCH1</accession>
<gene>
    <name evidence="1" type="ORF">HMPREF1705_04694</name>
</gene>
<evidence type="ECO:0000313" key="1">
    <source>
        <dbReference type="EMBL" id="KRT36061.1"/>
    </source>
</evidence>
<organism evidence="1 2">
    <name type="scientific">Acetomicrobium hydrogeniformans ATCC BAA-1850</name>
    <dbReference type="NCBI Taxonomy" id="592015"/>
    <lineage>
        <taxon>Bacteria</taxon>
        <taxon>Thermotogati</taxon>
        <taxon>Synergistota</taxon>
        <taxon>Synergistia</taxon>
        <taxon>Synergistales</taxon>
        <taxon>Acetomicrobiaceae</taxon>
        <taxon>Acetomicrobium</taxon>
    </lineage>
</organism>
<sequence>MKRFYRLMSGGVWLLLLLVAVLSASTVFGGASAVSEIPENAEKV</sequence>
<reference evidence="2" key="1">
    <citation type="submission" date="2012-09" db="EMBL/GenBank/DDBJ databases">
        <authorList>
            <person name="Weinstock G."/>
            <person name="Sodergren E."/>
            <person name="Clifton S."/>
            <person name="Fulton L."/>
            <person name="Fulton B."/>
            <person name="Courtney L."/>
            <person name="Fronick C."/>
            <person name="Harrison M."/>
            <person name="Strong C."/>
            <person name="Farmer C."/>
            <person name="Delehaunty K."/>
            <person name="Markovic C."/>
            <person name="Hall O."/>
            <person name="Minx P."/>
            <person name="Tomlinson C."/>
            <person name="Mitreva M."/>
            <person name="Nelson J."/>
            <person name="Hou S."/>
            <person name="Wollam A."/>
            <person name="Pepin K.H."/>
            <person name="Johnson M."/>
            <person name="Bhonagiri V."/>
            <person name="Nash W.E."/>
            <person name="Suruliraj S."/>
            <person name="Warren W."/>
            <person name="Chinwalla A."/>
            <person name="Mardis E.R."/>
            <person name="Wilson R.K."/>
        </authorList>
    </citation>
    <scope>NUCLEOTIDE SEQUENCE [LARGE SCALE GENOMIC DNA]</scope>
    <source>
        <strain evidence="2">OS1</strain>
    </source>
</reference>
<dbReference type="AlphaFoldDB" id="A0A0T5XCH1"/>
<dbReference type="Proteomes" id="UP000005273">
    <property type="component" value="Unassembled WGS sequence"/>
</dbReference>
<dbReference type="EMBL" id="ACJX03000001">
    <property type="protein sequence ID" value="KRT36061.1"/>
    <property type="molecule type" value="Genomic_DNA"/>
</dbReference>
<proteinExistence type="predicted"/>
<keyword evidence="2" id="KW-1185">Reference proteome</keyword>
<name>A0A0T5XCH1_9BACT</name>
<comment type="caution">
    <text evidence="1">The sequence shown here is derived from an EMBL/GenBank/DDBJ whole genome shotgun (WGS) entry which is preliminary data.</text>
</comment>
<protein>
    <submittedName>
        <fullName evidence="1">Uncharacterized protein</fullName>
    </submittedName>
</protein>
<dbReference type="STRING" id="592015.HMPREF1705_04694"/>